<feature type="compositionally biased region" description="Low complexity" evidence="1">
    <location>
        <begin position="1"/>
        <end position="18"/>
    </location>
</feature>
<dbReference type="STRING" id="1196353.SAMN05444921_12018"/>
<proteinExistence type="predicted"/>
<evidence type="ECO:0000313" key="2">
    <source>
        <dbReference type="EMBL" id="SDN13983.1"/>
    </source>
</evidence>
<organism evidence="2 3">
    <name type="scientific">Streptomyces wuyuanensis</name>
    <dbReference type="NCBI Taxonomy" id="1196353"/>
    <lineage>
        <taxon>Bacteria</taxon>
        <taxon>Bacillati</taxon>
        <taxon>Actinomycetota</taxon>
        <taxon>Actinomycetes</taxon>
        <taxon>Kitasatosporales</taxon>
        <taxon>Streptomycetaceae</taxon>
        <taxon>Streptomyces</taxon>
    </lineage>
</organism>
<keyword evidence="3" id="KW-1185">Reference proteome</keyword>
<gene>
    <name evidence="2" type="ORF">SAMN05444921_12018</name>
</gene>
<evidence type="ECO:0000256" key="1">
    <source>
        <dbReference type="SAM" id="MobiDB-lite"/>
    </source>
</evidence>
<feature type="region of interest" description="Disordered" evidence="1">
    <location>
        <begin position="1"/>
        <end position="36"/>
    </location>
</feature>
<sequence length="71" mass="7406">MSRPSAAVGSRLSAAAGGRARDNPADPGGDTPRDEFDNDCQFIEECLFLNVKPQVKGVLSVAITNIVAAFA</sequence>
<dbReference type="Proteomes" id="UP000199063">
    <property type="component" value="Unassembled WGS sequence"/>
</dbReference>
<reference evidence="3" key="1">
    <citation type="submission" date="2016-10" db="EMBL/GenBank/DDBJ databases">
        <authorList>
            <person name="Varghese N."/>
            <person name="Submissions S."/>
        </authorList>
    </citation>
    <scope>NUCLEOTIDE SEQUENCE [LARGE SCALE GENOMIC DNA]</scope>
    <source>
        <strain evidence="3">CGMCC 4.7042</strain>
    </source>
</reference>
<protein>
    <submittedName>
        <fullName evidence="2">Uncharacterized protein</fullName>
    </submittedName>
</protein>
<name>A0A1G9YZS4_9ACTN</name>
<evidence type="ECO:0000313" key="3">
    <source>
        <dbReference type="Proteomes" id="UP000199063"/>
    </source>
</evidence>
<accession>A0A1G9YZS4</accession>
<dbReference type="AlphaFoldDB" id="A0A1G9YZS4"/>
<dbReference type="EMBL" id="FNHI01000020">
    <property type="protein sequence ID" value="SDN13983.1"/>
    <property type="molecule type" value="Genomic_DNA"/>
</dbReference>